<comment type="caution">
    <text evidence="3">The sequence shown here is derived from an EMBL/GenBank/DDBJ whole genome shotgun (WGS) entry which is preliminary data.</text>
</comment>
<organism evidence="3 4">
    <name type="scientific">Gonium pectorale</name>
    <name type="common">Green alga</name>
    <dbReference type="NCBI Taxonomy" id="33097"/>
    <lineage>
        <taxon>Eukaryota</taxon>
        <taxon>Viridiplantae</taxon>
        <taxon>Chlorophyta</taxon>
        <taxon>core chlorophytes</taxon>
        <taxon>Chlorophyceae</taxon>
        <taxon>CS clade</taxon>
        <taxon>Chlamydomonadales</taxon>
        <taxon>Volvocaceae</taxon>
        <taxon>Gonium</taxon>
    </lineage>
</organism>
<feature type="chain" id="PRO_5007562031" description="Adhesin domain-containing protein" evidence="2">
    <location>
        <begin position="35"/>
        <end position="346"/>
    </location>
</feature>
<feature type="signal peptide" evidence="2">
    <location>
        <begin position="1"/>
        <end position="34"/>
    </location>
</feature>
<name>A0A150GEG7_GONPE</name>
<reference evidence="4" key="1">
    <citation type="journal article" date="2016" name="Nat. Commun.">
        <title>The Gonium pectorale genome demonstrates co-option of cell cycle regulation during the evolution of multicellularity.</title>
        <authorList>
            <person name="Hanschen E.R."/>
            <person name="Marriage T.N."/>
            <person name="Ferris P.J."/>
            <person name="Hamaji T."/>
            <person name="Toyoda A."/>
            <person name="Fujiyama A."/>
            <person name="Neme R."/>
            <person name="Noguchi H."/>
            <person name="Minakuchi Y."/>
            <person name="Suzuki M."/>
            <person name="Kawai-Toyooka H."/>
            <person name="Smith D.R."/>
            <person name="Sparks H."/>
            <person name="Anderson J."/>
            <person name="Bakaric R."/>
            <person name="Luria V."/>
            <person name="Karger A."/>
            <person name="Kirschner M.W."/>
            <person name="Durand P.M."/>
            <person name="Michod R.E."/>
            <person name="Nozaki H."/>
            <person name="Olson B.J."/>
        </authorList>
    </citation>
    <scope>NUCLEOTIDE SEQUENCE [LARGE SCALE GENOMIC DNA]</scope>
    <source>
        <strain evidence="4">NIES-2863</strain>
    </source>
</reference>
<gene>
    <name evidence="3" type="ORF">GPECTOR_29g130</name>
</gene>
<feature type="region of interest" description="Disordered" evidence="1">
    <location>
        <begin position="35"/>
        <end position="79"/>
    </location>
</feature>
<dbReference type="AlphaFoldDB" id="A0A150GEG7"/>
<dbReference type="Proteomes" id="UP000075714">
    <property type="component" value="Unassembled WGS sequence"/>
</dbReference>
<evidence type="ECO:0008006" key="5">
    <source>
        <dbReference type="Google" id="ProtNLM"/>
    </source>
</evidence>
<feature type="compositionally biased region" description="Gly residues" evidence="1">
    <location>
        <begin position="68"/>
        <end position="79"/>
    </location>
</feature>
<dbReference type="OrthoDB" id="547193at2759"/>
<evidence type="ECO:0000313" key="4">
    <source>
        <dbReference type="Proteomes" id="UP000075714"/>
    </source>
</evidence>
<feature type="compositionally biased region" description="Basic and acidic residues" evidence="1">
    <location>
        <begin position="39"/>
        <end position="56"/>
    </location>
</feature>
<dbReference type="EMBL" id="LSYV01000030">
    <property type="protein sequence ID" value="KXZ48226.1"/>
    <property type="molecule type" value="Genomic_DNA"/>
</dbReference>
<accession>A0A150GEG7</accession>
<protein>
    <recommendedName>
        <fullName evidence="5">Adhesin domain-containing protein</fullName>
    </recommendedName>
</protein>
<evidence type="ECO:0000313" key="3">
    <source>
        <dbReference type="EMBL" id="KXZ48226.1"/>
    </source>
</evidence>
<sequence>MVACKRFVVTGGRLFLVALAAALAASCVLQPAGAARHLQSNDDNKKDDKKADDGGLKRVPITGSASGETGGSGGGGGGATVNVKAPGTIVSTSGPGATTVVAPGAAVATKDGTTVVRAPTTIVANTPDQVAVRNTFTNVDVDKKSGSGSVDVPVIGRICWGNGCGKRHLLQAAASGSEGKGGGDQATVQVVAPGTDVKITKGDSGPTTVSITAPGANVTRQGPTTVVTAPGVNVTKQTSGSAGVINITAPGVSVSGEGGNITITAPGVTISRQADDGRLSVRAPFLAIDTKPLEAAARNNASSANAGKESGSACLRIPIIGGGVAELDGHCGKPAEGKAGGKSEGK</sequence>
<evidence type="ECO:0000256" key="2">
    <source>
        <dbReference type="SAM" id="SignalP"/>
    </source>
</evidence>
<keyword evidence="4" id="KW-1185">Reference proteome</keyword>
<keyword evidence="2" id="KW-0732">Signal</keyword>
<evidence type="ECO:0000256" key="1">
    <source>
        <dbReference type="SAM" id="MobiDB-lite"/>
    </source>
</evidence>
<dbReference type="PROSITE" id="PS51257">
    <property type="entry name" value="PROKAR_LIPOPROTEIN"/>
    <property type="match status" value="1"/>
</dbReference>
<proteinExistence type="predicted"/>